<sequence>MNEVSLFYKRRKNRKKKFLDEVTTALICSYIGGAGVYFEKI</sequence>
<keyword evidence="1" id="KW-0472">Membrane</keyword>
<proteinExistence type="predicted"/>
<reference evidence="2" key="1">
    <citation type="journal article" date="2021" name="Proc. Natl. Acad. Sci. U.S.A.">
        <title>A Catalog of Tens of Thousands of Viruses from Human Metagenomes Reveals Hidden Associations with Chronic Diseases.</title>
        <authorList>
            <person name="Tisza M.J."/>
            <person name="Buck C.B."/>
        </authorList>
    </citation>
    <scope>NUCLEOTIDE SEQUENCE</scope>
    <source>
        <strain evidence="2">Ctgyr15</strain>
    </source>
</reference>
<keyword evidence="1" id="KW-0812">Transmembrane</keyword>
<evidence type="ECO:0000256" key="1">
    <source>
        <dbReference type="SAM" id="Phobius"/>
    </source>
</evidence>
<dbReference type="EMBL" id="BK015815">
    <property type="protein sequence ID" value="DAE26360.1"/>
    <property type="molecule type" value="Genomic_DNA"/>
</dbReference>
<keyword evidence="1" id="KW-1133">Transmembrane helix</keyword>
<organism evidence="2">
    <name type="scientific">Myoviridae sp. ctgyr15</name>
    <dbReference type="NCBI Taxonomy" id="2827291"/>
    <lineage>
        <taxon>Viruses</taxon>
        <taxon>Duplodnaviria</taxon>
        <taxon>Heunggongvirae</taxon>
        <taxon>Uroviricota</taxon>
        <taxon>Caudoviricetes</taxon>
    </lineage>
</organism>
<evidence type="ECO:0000313" key="2">
    <source>
        <dbReference type="EMBL" id="DAE26360.1"/>
    </source>
</evidence>
<accession>A0A8S5R4R2</accession>
<feature type="transmembrane region" description="Helical" evidence="1">
    <location>
        <begin position="18"/>
        <end position="38"/>
    </location>
</feature>
<name>A0A8S5R4R2_9CAUD</name>
<protein>
    <submittedName>
        <fullName evidence="2">Uncharacterized protein</fullName>
    </submittedName>
</protein>